<proteinExistence type="predicted"/>
<keyword evidence="1" id="KW-1133">Transmembrane helix</keyword>
<dbReference type="InterPro" id="IPR056087">
    <property type="entry name" value="DUF7670"/>
</dbReference>
<organism evidence="3">
    <name type="scientific">marine metagenome</name>
    <dbReference type="NCBI Taxonomy" id="408172"/>
    <lineage>
        <taxon>unclassified sequences</taxon>
        <taxon>metagenomes</taxon>
        <taxon>ecological metagenomes</taxon>
    </lineage>
</organism>
<keyword evidence="1" id="KW-0472">Membrane</keyword>
<keyword evidence="1" id="KW-0812">Transmembrane</keyword>
<dbReference type="Pfam" id="PF24709">
    <property type="entry name" value="DUF7670"/>
    <property type="match status" value="1"/>
</dbReference>
<feature type="transmembrane region" description="Helical" evidence="1">
    <location>
        <begin position="55"/>
        <end position="73"/>
    </location>
</feature>
<feature type="transmembrane region" description="Helical" evidence="1">
    <location>
        <begin position="20"/>
        <end position="43"/>
    </location>
</feature>
<evidence type="ECO:0000259" key="2">
    <source>
        <dbReference type="Pfam" id="PF24709"/>
    </source>
</evidence>
<protein>
    <recommendedName>
        <fullName evidence="2">DUF7670 domain-containing protein</fullName>
    </recommendedName>
</protein>
<reference evidence="3" key="1">
    <citation type="submission" date="2018-05" db="EMBL/GenBank/DDBJ databases">
        <authorList>
            <person name="Lanie J.A."/>
            <person name="Ng W.-L."/>
            <person name="Kazmierczak K.M."/>
            <person name="Andrzejewski T.M."/>
            <person name="Davidsen T.M."/>
            <person name="Wayne K.J."/>
            <person name="Tettelin H."/>
            <person name="Glass J.I."/>
            <person name="Rusch D."/>
            <person name="Podicherti R."/>
            <person name="Tsui H.-C.T."/>
            <person name="Winkler M.E."/>
        </authorList>
    </citation>
    <scope>NUCLEOTIDE SEQUENCE</scope>
</reference>
<evidence type="ECO:0000256" key="1">
    <source>
        <dbReference type="SAM" id="Phobius"/>
    </source>
</evidence>
<feature type="transmembrane region" description="Helical" evidence="1">
    <location>
        <begin position="78"/>
        <end position="95"/>
    </location>
</feature>
<name>A0A382QGF8_9ZZZZ</name>
<feature type="domain" description="DUF7670" evidence="2">
    <location>
        <begin position="15"/>
        <end position="121"/>
    </location>
</feature>
<dbReference type="AlphaFoldDB" id="A0A382QGF8"/>
<dbReference type="EMBL" id="UINC01114368">
    <property type="protein sequence ID" value="SVC84624.1"/>
    <property type="molecule type" value="Genomic_DNA"/>
</dbReference>
<sequence>MLIKMNNLKNKILLITSIRWLARIWSIASIGFISFMVIAHIVGEESGTFNSLSEVVQFLFFPSGVYIGMIIAWKWEGLGGFITTISIITFHMLGHNYFLDFWIDGLSTPGLLFLFCFLLSRDQ</sequence>
<evidence type="ECO:0000313" key="3">
    <source>
        <dbReference type="EMBL" id="SVC84624.1"/>
    </source>
</evidence>
<gene>
    <name evidence="3" type="ORF">METZ01_LOCUS337478</name>
</gene>
<accession>A0A382QGF8</accession>
<feature type="transmembrane region" description="Helical" evidence="1">
    <location>
        <begin position="101"/>
        <end position="120"/>
    </location>
</feature>